<dbReference type="PANTHER" id="PTHR18952:SF208">
    <property type="entry name" value="CARBONIC ANHYDRASE XA-RELATED"/>
    <property type="match status" value="1"/>
</dbReference>
<dbReference type="GO" id="GO:0004089">
    <property type="term" value="F:carbonate dehydratase activity"/>
    <property type="evidence" value="ECO:0007669"/>
    <property type="project" value="UniProtKB-UniRule"/>
</dbReference>
<organism evidence="8 9">
    <name type="scientific">Ceratodon purpureus</name>
    <name type="common">Fire moss</name>
    <name type="synonym">Dicranum purpureum</name>
    <dbReference type="NCBI Taxonomy" id="3225"/>
    <lineage>
        <taxon>Eukaryota</taxon>
        <taxon>Viridiplantae</taxon>
        <taxon>Streptophyta</taxon>
        <taxon>Embryophyta</taxon>
        <taxon>Bryophyta</taxon>
        <taxon>Bryophytina</taxon>
        <taxon>Bryopsida</taxon>
        <taxon>Dicranidae</taxon>
        <taxon>Pseudoditrichales</taxon>
        <taxon>Ditrichaceae</taxon>
        <taxon>Ceratodon</taxon>
    </lineage>
</organism>
<proteinExistence type="inferred from homology"/>
<dbReference type="GO" id="GO:0008270">
    <property type="term" value="F:zinc ion binding"/>
    <property type="evidence" value="ECO:0007669"/>
    <property type="project" value="UniProtKB-UniRule"/>
</dbReference>
<evidence type="ECO:0000256" key="6">
    <source>
        <dbReference type="RuleBase" id="RU367011"/>
    </source>
</evidence>
<keyword evidence="5 6" id="KW-0456">Lyase</keyword>
<comment type="similarity">
    <text evidence="6">Belongs to the alpha-carbonic anhydrase family.</text>
</comment>
<gene>
    <name evidence="8" type="ORF">KC19_5G110200</name>
</gene>
<keyword evidence="6" id="KW-0732">Signal</keyword>
<dbReference type="PROSITE" id="PS00162">
    <property type="entry name" value="ALPHA_CA_1"/>
    <property type="match status" value="1"/>
</dbReference>
<name>A0A8T0I200_CERPU</name>
<dbReference type="InterPro" id="IPR001148">
    <property type="entry name" value="CA_dom"/>
</dbReference>
<comment type="cofactor">
    <cofactor evidence="1 6">
        <name>Zn(2+)</name>
        <dbReference type="ChEBI" id="CHEBI:29105"/>
    </cofactor>
</comment>
<dbReference type="InterPro" id="IPR023561">
    <property type="entry name" value="Carbonic_anhydrase_a-class"/>
</dbReference>
<evidence type="ECO:0000256" key="4">
    <source>
        <dbReference type="ARBA" id="ARBA00022833"/>
    </source>
</evidence>
<dbReference type="GO" id="GO:0006730">
    <property type="term" value="P:one-carbon metabolic process"/>
    <property type="evidence" value="ECO:0007669"/>
    <property type="project" value="TreeGrafter"/>
</dbReference>
<dbReference type="AlphaFoldDB" id="A0A8T0I200"/>
<dbReference type="EC" id="4.2.1.1" evidence="2 6"/>
<dbReference type="InterPro" id="IPR041891">
    <property type="entry name" value="Alpha_CA_prokaryot-like"/>
</dbReference>
<comment type="caution">
    <text evidence="8">The sequence shown here is derived from an EMBL/GenBank/DDBJ whole genome shotgun (WGS) entry which is preliminary data.</text>
</comment>
<dbReference type="Pfam" id="PF00194">
    <property type="entry name" value="Carb_anhydrase"/>
    <property type="match status" value="1"/>
</dbReference>
<evidence type="ECO:0000256" key="2">
    <source>
        <dbReference type="ARBA" id="ARBA00012925"/>
    </source>
</evidence>
<dbReference type="EMBL" id="CM026425">
    <property type="protein sequence ID" value="KAG0576821.1"/>
    <property type="molecule type" value="Genomic_DNA"/>
</dbReference>
<evidence type="ECO:0000313" key="8">
    <source>
        <dbReference type="EMBL" id="KAG0576821.1"/>
    </source>
</evidence>
<feature type="chain" id="PRO_5035958593" description="Carbonic anhydrase" evidence="6">
    <location>
        <begin position="32"/>
        <end position="272"/>
    </location>
</feature>
<evidence type="ECO:0000256" key="5">
    <source>
        <dbReference type="ARBA" id="ARBA00023239"/>
    </source>
</evidence>
<protein>
    <recommendedName>
        <fullName evidence="2 6">Carbonic anhydrase</fullName>
        <ecNumber evidence="2 6">4.2.1.1</ecNumber>
    </recommendedName>
</protein>
<comment type="catalytic activity">
    <reaction evidence="6">
        <text>hydrogencarbonate + H(+) = CO2 + H2O</text>
        <dbReference type="Rhea" id="RHEA:10748"/>
        <dbReference type="ChEBI" id="CHEBI:15377"/>
        <dbReference type="ChEBI" id="CHEBI:15378"/>
        <dbReference type="ChEBI" id="CHEBI:16526"/>
        <dbReference type="ChEBI" id="CHEBI:17544"/>
        <dbReference type="EC" id="4.2.1.1"/>
    </reaction>
</comment>
<evidence type="ECO:0000256" key="3">
    <source>
        <dbReference type="ARBA" id="ARBA00022723"/>
    </source>
</evidence>
<dbReference type="SUPFAM" id="SSF51069">
    <property type="entry name" value="Carbonic anhydrase"/>
    <property type="match status" value="1"/>
</dbReference>
<feature type="domain" description="Alpha-carbonic anhydrase" evidence="7">
    <location>
        <begin position="38"/>
        <end position="272"/>
    </location>
</feature>
<dbReference type="Proteomes" id="UP000822688">
    <property type="component" value="Chromosome 5"/>
</dbReference>
<dbReference type="InterPro" id="IPR036398">
    <property type="entry name" value="CA_dom_sf"/>
</dbReference>
<comment type="function">
    <text evidence="6">Reversible hydration of carbon dioxide.</text>
</comment>
<keyword evidence="4 6" id="KW-0862">Zinc</keyword>
<sequence length="272" mass="30643">MIMTSQGRKCLYWTLTAYLCLQIISFGVVHAQEQGDDVRFDYGDGPNGPAHWGDLNVNWTKCKTGKYQSPMRITPDIMVTASKLGDLDAEYSSEPVAANISINVGYAVEVKVSPNSGLLKINGVRYRPQQFHFHLGSEHKILGHSFPMELHLVHTSEEDPNVRAVIAWLFVKGEDSPFLAQFDGKLPKPDSYPRIFSLPSITLPKLEESYARYQGSLTTPPCSEGVTWTVMLWNFPTISERQIQMFKAAMPKENVRPSMPSHGRRFRIHADS</sequence>
<dbReference type="PANTHER" id="PTHR18952">
    <property type="entry name" value="CARBONIC ANHYDRASE"/>
    <property type="match status" value="1"/>
</dbReference>
<evidence type="ECO:0000313" key="9">
    <source>
        <dbReference type="Proteomes" id="UP000822688"/>
    </source>
</evidence>
<accession>A0A8T0I200</accession>
<evidence type="ECO:0000256" key="1">
    <source>
        <dbReference type="ARBA" id="ARBA00001947"/>
    </source>
</evidence>
<dbReference type="InterPro" id="IPR018338">
    <property type="entry name" value="Carbonic_anhydrase_a-class_CS"/>
</dbReference>
<evidence type="ECO:0000259" key="7">
    <source>
        <dbReference type="PROSITE" id="PS51144"/>
    </source>
</evidence>
<keyword evidence="3 6" id="KW-0479">Metal-binding</keyword>
<keyword evidence="9" id="KW-1185">Reference proteome</keyword>
<feature type="signal peptide" evidence="6">
    <location>
        <begin position="1"/>
        <end position="31"/>
    </location>
</feature>
<dbReference type="CDD" id="cd03124">
    <property type="entry name" value="alpha_CA_prokaryotic_like"/>
    <property type="match status" value="1"/>
</dbReference>
<dbReference type="PROSITE" id="PS51144">
    <property type="entry name" value="ALPHA_CA_2"/>
    <property type="match status" value="1"/>
</dbReference>
<dbReference type="SMART" id="SM01057">
    <property type="entry name" value="Carb_anhydrase"/>
    <property type="match status" value="1"/>
</dbReference>
<dbReference type="Gene3D" id="3.10.200.10">
    <property type="entry name" value="Alpha carbonic anhydrase"/>
    <property type="match status" value="1"/>
</dbReference>
<reference evidence="8" key="1">
    <citation type="submission" date="2020-06" db="EMBL/GenBank/DDBJ databases">
        <title>WGS assembly of Ceratodon purpureus strain R40.</title>
        <authorList>
            <person name="Carey S.B."/>
            <person name="Jenkins J."/>
            <person name="Shu S."/>
            <person name="Lovell J.T."/>
            <person name="Sreedasyam A."/>
            <person name="Maumus F."/>
            <person name="Tiley G.P."/>
            <person name="Fernandez-Pozo N."/>
            <person name="Barry K."/>
            <person name="Chen C."/>
            <person name="Wang M."/>
            <person name="Lipzen A."/>
            <person name="Daum C."/>
            <person name="Saski C.A."/>
            <person name="Payton A.C."/>
            <person name="Mcbreen J.C."/>
            <person name="Conrad R.E."/>
            <person name="Kollar L.M."/>
            <person name="Olsson S."/>
            <person name="Huttunen S."/>
            <person name="Landis J.B."/>
            <person name="Wickett N.J."/>
            <person name="Johnson M.G."/>
            <person name="Rensing S.A."/>
            <person name="Grimwood J."/>
            <person name="Schmutz J."/>
            <person name="Mcdaniel S.F."/>
        </authorList>
    </citation>
    <scope>NUCLEOTIDE SEQUENCE</scope>
    <source>
        <strain evidence="8">R40</strain>
    </source>
</reference>